<dbReference type="Gene3D" id="3.30.1010.10">
    <property type="entry name" value="Phosphatidylinositol 3-kinase Catalytic Subunit, Chain A, domain 4"/>
    <property type="match status" value="1"/>
</dbReference>
<dbReference type="InterPro" id="IPR001849">
    <property type="entry name" value="PH_domain"/>
</dbReference>
<gene>
    <name evidence="13" type="ORF">BN9_003880</name>
</gene>
<evidence type="ECO:0000256" key="2">
    <source>
        <dbReference type="ARBA" id="ARBA00012169"/>
    </source>
</evidence>
<feature type="domain" description="FYVE-type" evidence="11">
    <location>
        <begin position="253"/>
        <end position="316"/>
    </location>
</feature>
<dbReference type="STRING" id="65357.A0A024FZW0"/>
<dbReference type="GO" id="GO:0016020">
    <property type="term" value="C:membrane"/>
    <property type="evidence" value="ECO:0007669"/>
    <property type="project" value="TreeGrafter"/>
</dbReference>
<dbReference type="Gene3D" id="2.30.29.30">
    <property type="entry name" value="Pleckstrin-homology domain (PH domain)/Phosphotyrosine-binding domain (PTB)"/>
    <property type="match status" value="1"/>
</dbReference>
<dbReference type="GO" id="GO:0004430">
    <property type="term" value="F:1-phosphatidylinositol 4-kinase activity"/>
    <property type="evidence" value="ECO:0007669"/>
    <property type="project" value="UniProtKB-EC"/>
</dbReference>
<evidence type="ECO:0000259" key="11">
    <source>
        <dbReference type="PROSITE" id="PS50178"/>
    </source>
</evidence>
<evidence type="ECO:0000256" key="5">
    <source>
        <dbReference type="ARBA" id="ARBA00022771"/>
    </source>
</evidence>
<feature type="domain" description="PI3K/PI4K catalytic" evidence="12">
    <location>
        <begin position="838"/>
        <end position="1135"/>
    </location>
</feature>
<organism evidence="13 14">
    <name type="scientific">Albugo candida</name>
    <dbReference type="NCBI Taxonomy" id="65357"/>
    <lineage>
        <taxon>Eukaryota</taxon>
        <taxon>Sar</taxon>
        <taxon>Stramenopiles</taxon>
        <taxon>Oomycota</taxon>
        <taxon>Peronosporomycetes</taxon>
        <taxon>Albuginales</taxon>
        <taxon>Albuginaceae</taxon>
        <taxon>Albugo</taxon>
    </lineage>
</organism>
<dbReference type="PROSITE" id="PS00915">
    <property type="entry name" value="PI3_4_KINASE_1"/>
    <property type="match status" value="1"/>
</dbReference>
<evidence type="ECO:0000256" key="8">
    <source>
        <dbReference type="PROSITE-ProRule" id="PRU00091"/>
    </source>
</evidence>
<evidence type="ECO:0000256" key="6">
    <source>
        <dbReference type="ARBA" id="ARBA00022777"/>
    </source>
</evidence>
<dbReference type="SMART" id="SM00233">
    <property type="entry name" value="PH"/>
    <property type="match status" value="1"/>
</dbReference>
<keyword evidence="4" id="KW-0479">Metal-binding</keyword>
<dbReference type="Proteomes" id="UP000053237">
    <property type="component" value="Unassembled WGS sequence"/>
</dbReference>
<proteinExistence type="predicted"/>
<dbReference type="CDD" id="cd05168">
    <property type="entry name" value="PI4Kc_III_beta"/>
    <property type="match status" value="1"/>
</dbReference>
<dbReference type="InterPro" id="IPR011011">
    <property type="entry name" value="Znf_FYVE_PHD"/>
</dbReference>
<dbReference type="GO" id="GO:0048015">
    <property type="term" value="P:phosphatidylinositol-mediated signaling"/>
    <property type="evidence" value="ECO:0007669"/>
    <property type="project" value="TreeGrafter"/>
</dbReference>
<feature type="compositionally biased region" description="Basic and acidic residues" evidence="9">
    <location>
        <begin position="809"/>
        <end position="820"/>
    </location>
</feature>
<evidence type="ECO:0000256" key="3">
    <source>
        <dbReference type="ARBA" id="ARBA00022679"/>
    </source>
</evidence>
<dbReference type="Pfam" id="PF00454">
    <property type="entry name" value="PI3_PI4_kinase"/>
    <property type="match status" value="1"/>
</dbReference>
<dbReference type="OrthoDB" id="10264149at2759"/>
<comment type="catalytic activity">
    <reaction evidence="1">
        <text>a 1,2-diacyl-sn-glycero-3-phospho-(1D-myo-inositol) + ATP = a 1,2-diacyl-sn-glycero-3-phospho-(1D-myo-inositol 4-phosphate) + ADP + H(+)</text>
        <dbReference type="Rhea" id="RHEA:19877"/>
        <dbReference type="ChEBI" id="CHEBI:15378"/>
        <dbReference type="ChEBI" id="CHEBI:30616"/>
        <dbReference type="ChEBI" id="CHEBI:57880"/>
        <dbReference type="ChEBI" id="CHEBI:58178"/>
        <dbReference type="ChEBI" id="CHEBI:456216"/>
        <dbReference type="EC" id="2.7.1.67"/>
    </reaction>
</comment>
<dbReference type="PANTHER" id="PTHR10048:SF22">
    <property type="entry name" value="PHOSPHATIDYLINOSITOL 4-KINASE BETA"/>
    <property type="match status" value="1"/>
</dbReference>
<dbReference type="InterPro" id="IPR011993">
    <property type="entry name" value="PH-like_dom_sf"/>
</dbReference>
<evidence type="ECO:0000313" key="13">
    <source>
        <dbReference type="EMBL" id="CCI39605.1"/>
    </source>
</evidence>
<accession>A0A024FZW0</accession>
<dbReference type="CDD" id="cd00821">
    <property type="entry name" value="PH"/>
    <property type="match status" value="1"/>
</dbReference>
<reference evidence="13 14" key="1">
    <citation type="submission" date="2012-05" db="EMBL/GenBank/DDBJ databases">
        <title>Recombination and specialization in a pathogen metapopulation.</title>
        <authorList>
            <person name="Gardiner A."/>
            <person name="Kemen E."/>
            <person name="Schultz-Larsen T."/>
            <person name="MacLean D."/>
            <person name="Van Oosterhout C."/>
            <person name="Jones J.D.G."/>
        </authorList>
    </citation>
    <scope>NUCLEOTIDE SEQUENCE [LARGE SCALE GENOMIC DNA]</scope>
    <source>
        <strain evidence="13 14">Ac Nc2</strain>
    </source>
</reference>
<dbReference type="GO" id="GO:0008270">
    <property type="term" value="F:zinc ion binding"/>
    <property type="evidence" value="ECO:0007669"/>
    <property type="project" value="UniProtKB-KW"/>
</dbReference>
<dbReference type="InParanoid" id="A0A024FZW0"/>
<evidence type="ECO:0000256" key="7">
    <source>
        <dbReference type="ARBA" id="ARBA00022833"/>
    </source>
</evidence>
<evidence type="ECO:0000259" key="10">
    <source>
        <dbReference type="PROSITE" id="PS50003"/>
    </source>
</evidence>
<dbReference type="InterPro" id="IPR018936">
    <property type="entry name" value="PI3/4_kinase_CS"/>
</dbReference>
<dbReference type="EMBL" id="CAIX01000002">
    <property type="protein sequence ID" value="CCI39605.1"/>
    <property type="molecule type" value="Genomic_DNA"/>
</dbReference>
<protein>
    <recommendedName>
        <fullName evidence="2">1-phosphatidylinositol 4-kinase</fullName>
        <ecNumber evidence="2">2.7.1.67</ecNumber>
    </recommendedName>
</protein>
<dbReference type="InterPro" id="IPR057754">
    <property type="entry name" value="PI4-kinase_beta/PIK1_cat"/>
</dbReference>
<dbReference type="InterPro" id="IPR011009">
    <property type="entry name" value="Kinase-like_dom_sf"/>
</dbReference>
<sequence>MEDGSSSSATFLRLTETEGIKTDHEPIELRNAETETEVTEISERQASHKISKFAGLPLNTIETNGHNLDIILENSQSTIHTDDIIMRGYLRKRYRNNYYMGSYRFCVLRGVCLRWFISEEDATTGTRWRGEEYVKAIERWSGFGSIRTYPHAFAIHTESGRVLLCSASTLKEKKNWVDAIETALKASGSRHTSATFGMLEGNPDGRRIVPEDIIRNQQRLGYGNTFLGNADQPIPSSADTSSLGLSTANSAQTQAPRECYQCKHHFKKFVSRRIVCSSCNWTFCRRHCRQFISLYHIESNNSFLRRCCNGCVIRQDFLKYLDSLIKFLNALVQKRQTVKMLIESKLSEAIRGDGTPNQFQSESYPSVVERLRTDPMSLIRTIKILYRSRRDPCLFRIACERLPFYIENSIDRVETLWYQILHLVQCLEDDIDVSFIQIFYLKRYIRAVCRRSPRIALQTIWNTQASLNDITSHNSNLLLEVLAFTFPPTRLRLTSDNDIECPDLWSDMILMDSPDHQRCAIIARLMHVSRYVEGIIQEDGEEAWVDRWLNANSPQEYQKSAKELHETGISLCEQQTSITYESLDVPSLQKDAEKINAGSLVFEDLVMKQVQFVKSLAAISDGLRGVYPEKRRSVVLEEELIRLNEQLHDTLYPLSSASDELYRVLRVPPTEGKVFMTKERAPTMLLVETVPLHARDEAVYGDDDRILRPFLSSSRLSCTILDFEMDDKKYVPEAPTSLHLDELDDEASQFTDSQCSVKTAPWLTPCARSTSARAQRSTEMWREFSTDVEDDGPEYSQTMINRHPARSSVHHDSSHFREAEGDTGSFRRKSHHDVGESLVYNCNVYGESWKDKQERIRRNSPVGNLPGWKLFTIIVKTNDDLRQEMFTMQIIQKFQSVFQREHLPLWLRTYRIVATGANIGLLETITDACSLDHLKKSFGNGEKTLYEYFQAAYGDTRSMTVSKYVAEVGLEEARNNFINSMAAYSLVSYILLLKDRHNGNILLNAQGHLIHIDFGFILGIAPGGAFSLEDAPFKLTHEMVQVMGGLDSDGYQQYRRLLCDGFVAVRKYQREILALLQTTGQQSPFPCFSPGKSNKKKHLARLLAGVQDRLHTPKSREELEKKVDYLLRKSYNAWGTRRYDAYQLRSNNIYP</sequence>
<evidence type="ECO:0000313" key="14">
    <source>
        <dbReference type="Proteomes" id="UP000053237"/>
    </source>
</evidence>
<dbReference type="PROSITE" id="PS50290">
    <property type="entry name" value="PI3_4_KINASE_3"/>
    <property type="match status" value="1"/>
</dbReference>
<evidence type="ECO:0000256" key="1">
    <source>
        <dbReference type="ARBA" id="ARBA00001686"/>
    </source>
</evidence>
<dbReference type="GO" id="GO:0046854">
    <property type="term" value="P:phosphatidylinositol phosphate biosynthetic process"/>
    <property type="evidence" value="ECO:0007669"/>
    <property type="project" value="InterPro"/>
</dbReference>
<dbReference type="SUPFAM" id="SSF56112">
    <property type="entry name" value="Protein kinase-like (PK-like)"/>
    <property type="match status" value="1"/>
</dbReference>
<dbReference type="PROSITE" id="PS50178">
    <property type="entry name" value="ZF_FYVE"/>
    <property type="match status" value="1"/>
</dbReference>
<dbReference type="EC" id="2.7.1.67" evidence="2"/>
<dbReference type="InterPro" id="IPR036940">
    <property type="entry name" value="PI3/4_kinase_cat_sf"/>
</dbReference>
<comment type="caution">
    <text evidence="13">The sequence shown here is derived from an EMBL/GenBank/DDBJ whole genome shotgun (WGS) entry which is preliminary data.</text>
</comment>
<dbReference type="FunFam" id="1.10.1070.11:FF:000016">
    <property type="entry name" value="PIK1p Phosphatidylinositol 4-kinase"/>
    <property type="match status" value="1"/>
</dbReference>
<dbReference type="InterPro" id="IPR017455">
    <property type="entry name" value="Znf_FYVE-rel"/>
</dbReference>
<keyword evidence="7" id="KW-0862">Zinc</keyword>
<keyword evidence="6" id="KW-0418">Kinase</keyword>
<dbReference type="SUPFAM" id="SSF57903">
    <property type="entry name" value="FYVE/PHD zinc finger"/>
    <property type="match status" value="1"/>
</dbReference>
<dbReference type="Gene3D" id="1.10.1070.11">
    <property type="entry name" value="Phosphatidylinositol 3-/4-kinase, catalytic domain"/>
    <property type="match status" value="1"/>
</dbReference>
<keyword evidence="14" id="KW-1185">Reference proteome</keyword>
<feature type="region of interest" description="Disordered" evidence="9">
    <location>
        <begin position="804"/>
        <end position="829"/>
    </location>
</feature>
<keyword evidence="5 8" id="KW-0863">Zinc-finger</keyword>
<dbReference type="AlphaFoldDB" id="A0A024FZW0"/>
<dbReference type="CDD" id="cd00065">
    <property type="entry name" value="FYVE_like_SF"/>
    <property type="match status" value="1"/>
</dbReference>
<dbReference type="InterPro" id="IPR015433">
    <property type="entry name" value="PI3/4_kinase"/>
</dbReference>
<dbReference type="PROSITE" id="PS50003">
    <property type="entry name" value="PH_DOMAIN"/>
    <property type="match status" value="1"/>
</dbReference>
<feature type="domain" description="PH" evidence="10">
    <location>
        <begin position="83"/>
        <end position="185"/>
    </location>
</feature>
<evidence type="ECO:0000256" key="4">
    <source>
        <dbReference type="ARBA" id="ARBA00022723"/>
    </source>
</evidence>
<dbReference type="GO" id="GO:0005737">
    <property type="term" value="C:cytoplasm"/>
    <property type="evidence" value="ECO:0007669"/>
    <property type="project" value="TreeGrafter"/>
</dbReference>
<evidence type="ECO:0000259" key="12">
    <source>
        <dbReference type="PROSITE" id="PS50290"/>
    </source>
</evidence>
<keyword evidence="3" id="KW-0808">Transferase</keyword>
<dbReference type="PROSITE" id="PS00916">
    <property type="entry name" value="PI3_4_KINASE_2"/>
    <property type="match status" value="1"/>
</dbReference>
<dbReference type="InterPro" id="IPR000403">
    <property type="entry name" value="PI3/4_kinase_cat_dom"/>
</dbReference>
<dbReference type="SUPFAM" id="SSF50729">
    <property type="entry name" value="PH domain-like"/>
    <property type="match status" value="1"/>
</dbReference>
<dbReference type="SMART" id="SM00146">
    <property type="entry name" value="PI3Kc"/>
    <property type="match status" value="1"/>
</dbReference>
<dbReference type="PANTHER" id="PTHR10048">
    <property type="entry name" value="PHOSPHATIDYLINOSITOL KINASE"/>
    <property type="match status" value="1"/>
</dbReference>
<evidence type="ECO:0000256" key="9">
    <source>
        <dbReference type="SAM" id="MobiDB-lite"/>
    </source>
</evidence>
<name>A0A024FZW0_9STRA</name>